<dbReference type="SUPFAM" id="SSF52047">
    <property type="entry name" value="RNI-like"/>
    <property type="match status" value="1"/>
</dbReference>
<organism evidence="2 3">
    <name type="scientific">Pterulicium gracile</name>
    <dbReference type="NCBI Taxonomy" id="1884261"/>
    <lineage>
        <taxon>Eukaryota</taxon>
        <taxon>Fungi</taxon>
        <taxon>Dikarya</taxon>
        <taxon>Basidiomycota</taxon>
        <taxon>Agaricomycotina</taxon>
        <taxon>Agaricomycetes</taxon>
        <taxon>Agaricomycetidae</taxon>
        <taxon>Agaricales</taxon>
        <taxon>Pleurotineae</taxon>
        <taxon>Pterulaceae</taxon>
        <taxon>Pterulicium</taxon>
    </lineage>
</organism>
<gene>
    <name evidence="2" type="ORF">BDV98DRAFT_520585</name>
</gene>
<dbReference type="AlphaFoldDB" id="A0A5C3R848"/>
<dbReference type="InterPro" id="IPR032675">
    <property type="entry name" value="LRR_dom_sf"/>
</dbReference>
<proteinExistence type="predicted"/>
<name>A0A5C3R848_9AGAR</name>
<dbReference type="Proteomes" id="UP000305067">
    <property type="component" value="Unassembled WGS sequence"/>
</dbReference>
<dbReference type="Gene3D" id="3.80.10.10">
    <property type="entry name" value="Ribonuclease Inhibitor"/>
    <property type="match status" value="1"/>
</dbReference>
<dbReference type="EMBL" id="ML178814">
    <property type="protein sequence ID" value="TFL07584.1"/>
    <property type="molecule type" value="Genomic_DNA"/>
</dbReference>
<evidence type="ECO:0000313" key="2">
    <source>
        <dbReference type="EMBL" id="TFL07584.1"/>
    </source>
</evidence>
<reference evidence="2 3" key="1">
    <citation type="journal article" date="2019" name="Nat. Ecol. Evol.">
        <title>Megaphylogeny resolves global patterns of mushroom evolution.</title>
        <authorList>
            <person name="Varga T."/>
            <person name="Krizsan K."/>
            <person name="Foldi C."/>
            <person name="Dima B."/>
            <person name="Sanchez-Garcia M."/>
            <person name="Sanchez-Ramirez S."/>
            <person name="Szollosi G.J."/>
            <person name="Szarkandi J.G."/>
            <person name="Papp V."/>
            <person name="Albert L."/>
            <person name="Andreopoulos W."/>
            <person name="Angelini C."/>
            <person name="Antonin V."/>
            <person name="Barry K.W."/>
            <person name="Bougher N.L."/>
            <person name="Buchanan P."/>
            <person name="Buyck B."/>
            <person name="Bense V."/>
            <person name="Catcheside P."/>
            <person name="Chovatia M."/>
            <person name="Cooper J."/>
            <person name="Damon W."/>
            <person name="Desjardin D."/>
            <person name="Finy P."/>
            <person name="Geml J."/>
            <person name="Haridas S."/>
            <person name="Hughes K."/>
            <person name="Justo A."/>
            <person name="Karasinski D."/>
            <person name="Kautmanova I."/>
            <person name="Kiss B."/>
            <person name="Kocsube S."/>
            <person name="Kotiranta H."/>
            <person name="LaButti K.M."/>
            <person name="Lechner B.E."/>
            <person name="Liimatainen K."/>
            <person name="Lipzen A."/>
            <person name="Lukacs Z."/>
            <person name="Mihaltcheva S."/>
            <person name="Morgado L.N."/>
            <person name="Niskanen T."/>
            <person name="Noordeloos M.E."/>
            <person name="Ohm R.A."/>
            <person name="Ortiz-Santana B."/>
            <person name="Ovrebo C."/>
            <person name="Racz N."/>
            <person name="Riley R."/>
            <person name="Savchenko A."/>
            <person name="Shiryaev A."/>
            <person name="Soop K."/>
            <person name="Spirin V."/>
            <person name="Szebenyi C."/>
            <person name="Tomsovsky M."/>
            <person name="Tulloss R.E."/>
            <person name="Uehling J."/>
            <person name="Grigoriev I.V."/>
            <person name="Vagvolgyi C."/>
            <person name="Papp T."/>
            <person name="Martin F.M."/>
            <person name="Miettinen O."/>
            <person name="Hibbett D.S."/>
            <person name="Nagy L.G."/>
        </authorList>
    </citation>
    <scope>NUCLEOTIDE SEQUENCE [LARGE SCALE GENOMIC DNA]</scope>
    <source>
        <strain evidence="2 3">CBS 309.79</strain>
    </source>
</reference>
<evidence type="ECO:0000256" key="1">
    <source>
        <dbReference type="SAM" id="MobiDB-lite"/>
    </source>
</evidence>
<protein>
    <submittedName>
        <fullName evidence="2">Uncharacterized protein</fullName>
    </submittedName>
</protein>
<accession>A0A5C3R848</accession>
<keyword evidence="3" id="KW-1185">Reference proteome</keyword>
<sequence>MIFLGSHNKTEKSSDDSVMLISKMILPKYVPGPYTSTSTSPTSTNATAVPSLLSFCIRALLKYPDQLGSIHQRRLAYKHSPTSRAALQSLIPHFNPDTPDDLDLSLVDPRLWACLVQIFRDLPPCFHRYSAPLSDEYMPIIQKVQQSEVTLLTVLDLQRCRELSDESVVNLKALHSLCCLDASDSSLTSYGIKTLSATLVRNGGIRRGPWGLRILRLRGCSAMDNNIFGYLKKFRLLSILDIRGTRCTKTTQMRPFGSCAVKEFFHPASIDAAWDALQDMFPDDLLPSPNNFHIHIDSLHHRERPLHNAHNNRRRATLGGMEPVAISRNSFYGSLPSSRRISMPSTLAWDEDLTLFRHPPPWSELEAVKLPEQQPQFNHKPTSVASLDKAKFDQKSSHLLATGFSSRPHKKPKLSLPVSAFLTHTVTPTSRNPFIRPSEFEKDASASRRPAASSTCTSKPTHPAPNPQGGPQHSPRTHKPLKPISTLTVPELPEHLRRKPKKVSVQKTLHAFDKSSHEAAPRKSAGTSETSRCTKPLPKRSTNKAKAAEGQKSSYDWKRWSVG</sequence>
<evidence type="ECO:0000313" key="3">
    <source>
        <dbReference type="Proteomes" id="UP000305067"/>
    </source>
</evidence>
<dbReference type="OrthoDB" id="3215314at2759"/>
<feature type="compositionally biased region" description="Basic and acidic residues" evidence="1">
    <location>
        <begin position="510"/>
        <end position="521"/>
    </location>
</feature>
<feature type="region of interest" description="Disordered" evidence="1">
    <location>
        <begin position="428"/>
        <end position="563"/>
    </location>
</feature>